<comment type="caution">
    <text evidence="3">The sequence shown here is derived from an EMBL/GenBank/DDBJ whole genome shotgun (WGS) entry which is preliminary data.</text>
</comment>
<protein>
    <recommendedName>
        <fullName evidence="5">YrhK domain-containing protein</fullName>
    </recommendedName>
</protein>
<keyword evidence="4" id="KW-1185">Reference proteome</keyword>
<dbReference type="Proteomes" id="UP000053372">
    <property type="component" value="Unassembled WGS sequence"/>
</dbReference>
<evidence type="ECO:0000256" key="1">
    <source>
        <dbReference type="SAM" id="Phobius"/>
    </source>
</evidence>
<organism evidence="3 4">
    <name type="scientific">Mastigocoleus testarum BC008</name>
    <dbReference type="NCBI Taxonomy" id="371196"/>
    <lineage>
        <taxon>Bacteria</taxon>
        <taxon>Bacillati</taxon>
        <taxon>Cyanobacteriota</taxon>
        <taxon>Cyanophyceae</taxon>
        <taxon>Nostocales</taxon>
        <taxon>Hapalosiphonaceae</taxon>
        <taxon>Mastigocoleus</taxon>
    </lineage>
</organism>
<dbReference type="OrthoDB" id="582584at2"/>
<evidence type="ECO:0000313" key="2">
    <source>
        <dbReference type="EMBL" id="KST65554.1"/>
    </source>
</evidence>
<feature type="transmembrane region" description="Helical" evidence="1">
    <location>
        <begin position="66"/>
        <end position="88"/>
    </location>
</feature>
<keyword evidence="1" id="KW-0472">Membrane</keyword>
<accession>A0A0V7ZNU7</accession>
<dbReference type="EMBL" id="LMTZ01000100">
    <property type="protein sequence ID" value="KST66058.1"/>
    <property type="molecule type" value="Genomic_DNA"/>
</dbReference>
<reference evidence="3 4" key="1">
    <citation type="journal article" date="2015" name="Genome Announc.">
        <title>Draft Genome of the Euendolithic (true boring) Cyanobacterium Mastigocoleus testarum strain BC008.</title>
        <authorList>
            <person name="Guida B.S."/>
            <person name="Garcia-Pichel F."/>
        </authorList>
    </citation>
    <scope>NUCLEOTIDE SEQUENCE [LARGE SCALE GENOMIC DNA]</scope>
    <source>
        <strain evidence="3 4">BC008</strain>
    </source>
</reference>
<evidence type="ECO:0008006" key="5">
    <source>
        <dbReference type="Google" id="ProtNLM"/>
    </source>
</evidence>
<feature type="transmembrane region" description="Helical" evidence="1">
    <location>
        <begin position="41"/>
        <end position="60"/>
    </location>
</feature>
<proteinExistence type="predicted"/>
<sequence length="91" mass="10201">MLTEKQIATETHKQKSKFVTVIHPEKLIATKTTEENNDNTFLISWLFLIGSLMFLLDGFIELSEGLSIHVLLHITASGVFTIASALFIPKK</sequence>
<evidence type="ECO:0000313" key="3">
    <source>
        <dbReference type="EMBL" id="KST66058.1"/>
    </source>
</evidence>
<keyword evidence="1" id="KW-0812">Transmembrane</keyword>
<dbReference type="AlphaFoldDB" id="A0A0V7ZNU7"/>
<name>A0A0V7ZNU7_9CYAN</name>
<evidence type="ECO:0000313" key="4">
    <source>
        <dbReference type="Proteomes" id="UP000053372"/>
    </source>
</evidence>
<dbReference type="EMBL" id="LMTZ01000107">
    <property type="protein sequence ID" value="KST65554.1"/>
    <property type="molecule type" value="Genomic_DNA"/>
</dbReference>
<gene>
    <name evidence="3" type="ORF">BC008_24070</name>
    <name evidence="2" type="ORF">BC008_42290</name>
</gene>
<dbReference type="RefSeq" id="WP_027845085.1">
    <property type="nucleotide sequence ID" value="NZ_LMTZ01000100.1"/>
</dbReference>
<keyword evidence="1" id="KW-1133">Transmembrane helix</keyword>